<protein>
    <submittedName>
        <fullName evidence="8">Leucine efflux protein</fullName>
    </submittedName>
</protein>
<dbReference type="InterPro" id="IPR001123">
    <property type="entry name" value="LeuE-type"/>
</dbReference>
<evidence type="ECO:0000256" key="4">
    <source>
        <dbReference type="ARBA" id="ARBA00022692"/>
    </source>
</evidence>
<dbReference type="GO" id="GO:0005886">
    <property type="term" value="C:plasma membrane"/>
    <property type="evidence" value="ECO:0007669"/>
    <property type="project" value="UniProtKB-SubCell"/>
</dbReference>
<proteinExistence type="inferred from homology"/>
<keyword evidence="6 7" id="KW-0472">Membrane</keyword>
<evidence type="ECO:0000256" key="6">
    <source>
        <dbReference type="ARBA" id="ARBA00023136"/>
    </source>
</evidence>
<comment type="subcellular location">
    <subcellularLocation>
        <location evidence="1">Cell membrane</location>
        <topology evidence="1">Multi-pass membrane protein</topology>
    </subcellularLocation>
</comment>
<dbReference type="EMBL" id="SNYQ01000010">
    <property type="protein sequence ID" value="TDQ56489.1"/>
    <property type="molecule type" value="Genomic_DNA"/>
</dbReference>
<dbReference type="Proteomes" id="UP000295657">
    <property type="component" value="Unassembled WGS sequence"/>
</dbReference>
<dbReference type="GO" id="GO:0015820">
    <property type="term" value="P:L-leucine transport"/>
    <property type="evidence" value="ECO:0007669"/>
    <property type="project" value="TreeGrafter"/>
</dbReference>
<evidence type="ECO:0000256" key="3">
    <source>
        <dbReference type="ARBA" id="ARBA00022475"/>
    </source>
</evidence>
<organism evidence="8 9">
    <name type="scientific">Mesocricetibacter intestinalis</name>
    <dbReference type="NCBI Taxonomy" id="1521930"/>
    <lineage>
        <taxon>Bacteria</taxon>
        <taxon>Pseudomonadati</taxon>
        <taxon>Pseudomonadota</taxon>
        <taxon>Gammaproteobacteria</taxon>
        <taxon>Pasteurellales</taxon>
        <taxon>Pasteurellaceae</taxon>
        <taxon>Mesocricetibacter</taxon>
    </lineage>
</organism>
<dbReference type="Pfam" id="PF01810">
    <property type="entry name" value="LysE"/>
    <property type="match status" value="1"/>
</dbReference>
<dbReference type="AlphaFoldDB" id="A0A4R6V9P8"/>
<keyword evidence="3" id="KW-1003">Cell membrane</keyword>
<feature type="transmembrane region" description="Helical" evidence="7">
    <location>
        <begin position="191"/>
        <end position="211"/>
    </location>
</feature>
<keyword evidence="4 7" id="KW-0812">Transmembrane</keyword>
<evidence type="ECO:0000256" key="5">
    <source>
        <dbReference type="ARBA" id="ARBA00022989"/>
    </source>
</evidence>
<feature type="transmembrane region" description="Helical" evidence="7">
    <location>
        <begin position="156"/>
        <end position="179"/>
    </location>
</feature>
<sequence length="216" mass="23340">MLGITDPITYLIGVITIILLPGANTMFSLTVAGRYGIAEGYKAAAGILLGNSVLMAISALGGASLLMAIPHLFELLQMLGCGYLTYIGVKMLYAGLGRWHNNGGRVKAVPTPVKSVRHIFRQAFLLSLLNPQTIFFFLSFFVQFVDRHYSQPILSFFLLAGIYQLVSLIYLSILILSGASLVARFGRSKPLAGAAMSLIGFAFIGFAVKLWTASIK</sequence>
<dbReference type="NCBIfam" id="NF008201">
    <property type="entry name" value="PRK10958.1"/>
    <property type="match status" value="1"/>
</dbReference>
<feature type="transmembrane region" description="Helical" evidence="7">
    <location>
        <begin position="44"/>
        <end position="69"/>
    </location>
</feature>
<gene>
    <name evidence="8" type="ORF">EDC45_1894</name>
</gene>
<feature type="transmembrane region" description="Helical" evidence="7">
    <location>
        <begin position="12"/>
        <end position="32"/>
    </location>
</feature>
<evidence type="ECO:0000256" key="7">
    <source>
        <dbReference type="SAM" id="Phobius"/>
    </source>
</evidence>
<evidence type="ECO:0000256" key="2">
    <source>
        <dbReference type="ARBA" id="ARBA00007928"/>
    </source>
</evidence>
<dbReference type="RefSeq" id="WP_133545763.1">
    <property type="nucleotide sequence ID" value="NZ_SNYQ01000010.1"/>
</dbReference>
<feature type="transmembrane region" description="Helical" evidence="7">
    <location>
        <begin position="75"/>
        <end position="96"/>
    </location>
</feature>
<keyword evidence="5 7" id="KW-1133">Transmembrane helix</keyword>
<name>A0A4R6V9P8_9PAST</name>
<accession>A0A4R6V9P8</accession>
<comment type="similarity">
    <text evidence="2">Belongs to the Rht family.</text>
</comment>
<dbReference type="PANTHER" id="PTHR30086:SF15">
    <property type="entry name" value="LEUCINE EFFLUX PROTEIN"/>
    <property type="match status" value="1"/>
</dbReference>
<keyword evidence="9" id="KW-1185">Reference proteome</keyword>
<reference evidence="8 9" key="1">
    <citation type="submission" date="2019-03" db="EMBL/GenBank/DDBJ databases">
        <title>Genomic Encyclopedia of Type Strains, Phase IV (KMG-IV): sequencing the most valuable type-strain genomes for metagenomic binning, comparative biology and taxonomic classification.</title>
        <authorList>
            <person name="Goeker M."/>
        </authorList>
    </citation>
    <scope>NUCLEOTIDE SEQUENCE [LARGE SCALE GENOMIC DNA]</scope>
    <source>
        <strain evidence="8 9">DSM 28403</strain>
    </source>
</reference>
<dbReference type="GO" id="GO:0015190">
    <property type="term" value="F:L-leucine transmembrane transporter activity"/>
    <property type="evidence" value="ECO:0007669"/>
    <property type="project" value="TreeGrafter"/>
</dbReference>
<feature type="transmembrane region" description="Helical" evidence="7">
    <location>
        <begin position="123"/>
        <end position="144"/>
    </location>
</feature>
<evidence type="ECO:0000313" key="9">
    <source>
        <dbReference type="Proteomes" id="UP000295657"/>
    </source>
</evidence>
<evidence type="ECO:0000256" key="1">
    <source>
        <dbReference type="ARBA" id="ARBA00004651"/>
    </source>
</evidence>
<dbReference type="PIRSF" id="PIRSF006324">
    <property type="entry name" value="LeuE"/>
    <property type="match status" value="1"/>
</dbReference>
<comment type="caution">
    <text evidence="8">The sequence shown here is derived from an EMBL/GenBank/DDBJ whole genome shotgun (WGS) entry which is preliminary data.</text>
</comment>
<evidence type="ECO:0000313" key="8">
    <source>
        <dbReference type="EMBL" id="TDQ56489.1"/>
    </source>
</evidence>
<dbReference type="OrthoDB" id="9784202at2"/>
<dbReference type="PANTHER" id="PTHR30086">
    <property type="entry name" value="ARGININE EXPORTER PROTEIN ARGO"/>
    <property type="match status" value="1"/>
</dbReference>